<dbReference type="Proteomes" id="UP000708208">
    <property type="component" value="Unassembled WGS sequence"/>
</dbReference>
<gene>
    <name evidence="2" type="ORF">AFUS01_LOCUS33612</name>
</gene>
<dbReference type="EMBL" id="CAJVCH010529340">
    <property type="protein sequence ID" value="CAG7823392.1"/>
    <property type="molecule type" value="Genomic_DNA"/>
</dbReference>
<comment type="caution">
    <text evidence="2">The sequence shown here is derived from an EMBL/GenBank/DDBJ whole genome shotgun (WGS) entry which is preliminary data.</text>
</comment>
<proteinExistence type="predicted"/>
<evidence type="ECO:0000313" key="3">
    <source>
        <dbReference type="Proteomes" id="UP000708208"/>
    </source>
</evidence>
<sequence>MAGKLRICVNVYPPRILWKVRRNGRHEGSEGRFFFWSSDNNINDKRGASGKAYSSLKSYVEASSSKEYNSKDTERGGGFGGGFGATKGFPRNSFFNPCSDVITQILSR</sequence>
<organism evidence="2 3">
    <name type="scientific">Allacma fusca</name>
    <dbReference type="NCBI Taxonomy" id="39272"/>
    <lineage>
        <taxon>Eukaryota</taxon>
        <taxon>Metazoa</taxon>
        <taxon>Ecdysozoa</taxon>
        <taxon>Arthropoda</taxon>
        <taxon>Hexapoda</taxon>
        <taxon>Collembola</taxon>
        <taxon>Symphypleona</taxon>
        <taxon>Sminthuridae</taxon>
        <taxon>Allacma</taxon>
    </lineage>
</organism>
<dbReference type="AlphaFoldDB" id="A0A8J2PCA9"/>
<name>A0A8J2PCA9_9HEXA</name>
<accession>A0A8J2PCA9</accession>
<reference evidence="2" key="1">
    <citation type="submission" date="2021-06" db="EMBL/GenBank/DDBJ databases">
        <authorList>
            <person name="Hodson N. C."/>
            <person name="Mongue J. A."/>
            <person name="Jaron S. K."/>
        </authorList>
    </citation>
    <scope>NUCLEOTIDE SEQUENCE</scope>
</reference>
<keyword evidence="3" id="KW-1185">Reference proteome</keyword>
<protein>
    <submittedName>
        <fullName evidence="2">Uncharacterized protein</fullName>
    </submittedName>
</protein>
<evidence type="ECO:0000313" key="2">
    <source>
        <dbReference type="EMBL" id="CAG7823392.1"/>
    </source>
</evidence>
<feature type="region of interest" description="Disordered" evidence="1">
    <location>
        <begin position="62"/>
        <end position="82"/>
    </location>
</feature>
<evidence type="ECO:0000256" key="1">
    <source>
        <dbReference type="SAM" id="MobiDB-lite"/>
    </source>
</evidence>